<protein>
    <submittedName>
        <fullName evidence="5">Polysaccharide deacetylase</fullName>
    </submittedName>
</protein>
<dbReference type="STRING" id="555088.DealDRAFT_2391"/>
<dbReference type="Gene3D" id="3.20.20.370">
    <property type="entry name" value="Glycoside hydrolase/deacetylase"/>
    <property type="match status" value="1"/>
</dbReference>
<dbReference type="PANTHER" id="PTHR34216:SF3">
    <property type="entry name" value="POLY-BETA-1,6-N-ACETYL-D-GLUCOSAMINE N-DEACETYLASE"/>
    <property type="match status" value="1"/>
</dbReference>
<dbReference type="eggNOG" id="COG0726">
    <property type="taxonomic scope" value="Bacteria"/>
</dbReference>
<organism evidence="5 6">
    <name type="scientific">Dethiobacter alkaliphilus AHT 1</name>
    <dbReference type="NCBI Taxonomy" id="555088"/>
    <lineage>
        <taxon>Bacteria</taxon>
        <taxon>Bacillati</taxon>
        <taxon>Bacillota</taxon>
        <taxon>Dethiobacteria</taxon>
        <taxon>Dethiobacterales</taxon>
        <taxon>Dethiobacteraceae</taxon>
        <taxon>Dethiobacter</taxon>
    </lineage>
</organism>
<dbReference type="AlphaFoldDB" id="C0GIT2"/>
<dbReference type="PROSITE" id="PS51257">
    <property type="entry name" value="PROKAR_LIPOPROTEIN"/>
    <property type="match status" value="1"/>
</dbReference>
<dbReference type="PANTHER" id="PTHR34216">
    <property type="match status" value="1"/>
</dbReference>
<dbReference type="EMBL" id="ACJM01000013">
    <property type="protein sequence ID" value="EEG76746.1"/>
    <property type="molecule type" value="Genomic_DNA"/>
</dbReference>
<dbReference type="GO" id="GO:0005576">
    <property type="term" value="C:extracellular region"/>
    <property type="evidence" value="ECO:0007669"/>
    <property type="project" value="UniProtKB-SubCell"/>
</dbReference>
<comment type="caution">
    <text evidence="5">The sequence shown here is derived from an EMBL/GenBank/DDBJ whole genome shotgun (WGS) entry which is preliminary data.</text>
</comment>
<evidence type="ECO:0000313" key="6">
    <source>
        <dbReference type="Proteomes" id="UP000006443"/>
    </source>
</evidence>
<dbReference type="SUPFAM" id="SSF88713">
    <property type="entry name" value="Glycoside hydrolase/deacetylase"/>
    <property type="match status" value="1"/>
</dbReference>
<reference evidence="5 6" key="1">
    <citation type="submission" date="2009-02" db="EMBL/GenBank/DDBJ databases">
        <title>Sequencing of the draft genome and assembly of Dethiobacter alkaliphilus AHT 1.</title>
        <authorList>
            <consortium name="US DOE Joint Genome Institute (JGI-PGF)"/>
            <person name="Lucas S."/>
            <person name="Copeland A."/>
            <person name="Lapidus A."/>
            <person name="Glavina del Rio T."/>
            <person name="Dalin E."/>
            <person name="Tice H."/>
            <person name="Bruce D."/>
            <person name="Goodwin L."/>
            <person name="Pitluck S."/>
            <person name="Larimer F."/>
            <person name="Land M.L."/>
            <person name="Hauser L."/>
            <person name="Muyzer G."/>
        </authorList>
    </citation>
    <scope>NUCLEOTIDE SEQUENCE [LARGE SCALE GENOMIC DNA]</scope>
    <source>
        <strain evidence="5 6">AHT 1</strain>
    </source>
</reference>
<keyword evidence="6" id="KW-1185">Reference proteome</keyword>
<dbReference type="GO" id="GO:0016810">
    <property type="term" value="F:hydrolase activity, acting on carbon-nitrogen (but not peptide) bonds"/>
    <property type="evidence" value="ECO:0007669"/>
    <property type="project" value="InterPro"/>
</dbReference>
<evidence type="ECO:0000256" key="2">
    <source>
        <dbReference type="ARBA" id="ARBA00022729"/>
    </source>
</evidence>
<accession>C0GIT2</accession>
<proteinExistence type="predicted"/>
<dbReference type="OrthoDB" id="9778320at2"/>
<evidence type="ECO:0000259" key="4">
    <source>
        <dbReference type="Pfam" id="PF01522"/>
    </source>
</evidence>
<dbReference type="InterPro" id="IPR011330">
    <property type="entry name" value="Glyco_hydro/deAcase_b/a-brl"/>
</dbReference>
<feature type="domain" description="NodB homology" evidence="4">
    <location>
        <begin position="125"/>
        <end position="250"/>
    </location>
</feature>
<gene>
    <name evidence="5" type="ORF">DealDRAFT_2391</name>
</gene>
<evidence type="ECO:0000256" key="3">
    <source>
        <dbReference type="SAM" id="MobiDB-lite"/>
    </source>
</evidence>
<dbReference type="Pfam" id="PF01522">
    <property type="entry name" value="Polysacc_deac_1"/>
    <property type="match status" value="1"/>
</dbReference>
<evidence type="ECO:0000256" key="1">
    <source>
        <dbReference type="ARBA" id="ARBA00004613"/>
    </source>
</evidence>
<feature type="region of interest" description="Disordered" evidence="3">
    <location>
        <begin position="23"/>
        <end position="54"/>
    </location>
</feature>
<evidence type="ECO:0000313" key="5">
    <source>
        <dbReference type="EMBL" id="EEG76746.1"/>
    </source>
</evidence>
<sequence>MKKLILILGLIFLVGCQQTTGLPEQGENQELPDDPQENYQQDAKPEEPEEPQEELDFQAVRPNEAGQVMVLMYHEIGGTESTWRRTTENFRQDLKTLYDKGYRPVNLNDYLAGHIDIPAGTTPFILTFDDGTAGQFRFLEDGDQPTLDPDSAVAIILEMAEKYDDFNPAGTFYIYYPVPFRQQAHIQTKLEMLVEWGFEIGNHTYGHENLRNISPQEVTEALARHVRATQSYLPGYEVNTLALPYGALPEDDSLLTEGTWEDITYKNDAILLVGANPAPSPFSEKFNPLRLPRVRADGTELPRWLEYFENNTQARYISDGNPDKVTVPRHLEENINEKSLGDRAIRTYQPD</sequence>
<name>C0GIT2_DETAL</name>
<dbReference type="RefSeq" id="WP_008517724.1">
    <property type="nucleotide sequence ID" value="NZ_ACJM01000013.1"/>
</dbReference>
<dbReference type="InterPro" id="IPR051398">
    <property type="entry name" value="Polysacch_Deacetylase"/>
</dbReference>
<dbReference type="GO" id="GO:0005975">
    <property type="term" value="P:carbohydrate metabolic process"/>
    <property type="evidence" value="ECO:0007669"/>
    <property type="project" value="InterPro"/>
</dbReference>
<keyword evidence="2" id="KW-0732">Signal</keyword>
<dbReference type="Proteomes" id="UP000006443">
    <property type="component" value="Unassembled WGS sequence"/>
</dbReference>
<comment type="subcellular location">
    <subcellularLocation>
        <location evidence="1">Secreted</location>
    </subcellularLocation>
</comment>
<dbReference type="InterPro" id="IPR002509">
    <property type="entry name" value="NODB_dom"/>
</dbReference>